<proteinExistence type="predicted"/>
<keyword evidence="1" id="KW-0732">Signal</keyword>
<accession>A0ABT3QPN5</accession>
<sequence>MKKLFYVALIGIFCSSAPAAALAENLGLAERRAIATYATDIWPKYQLEIQDLAGFPVTINLDTKSLALPGLADSYASDDYLRKPIIDPILQAIGTITATDIGRTALKDGLKSITIRYDETSAPSSNYKDGVKMEDGVLTINWKPYTNVEDIEPRALAILSVIEPAI</sequence>
<evidence type="ECO:0000313" key="2">
    <source>
        <dbReference type="EMBL" id="MCX2697560.1"/>
    </source>
</evidence>
<feature type="chain" id="PRO_5046782031" evidence="1">
    <location>
        <begin position="20"/>
        <end position="166"/>
    </location>
</feature>
<comment type="caution">
    <text evidence="2">The sequence shown here is derived from an EMBL/GenBank/DDBJ whole genome shotgun (WGS) entry which is preliminary data.</text>
</comment>
<gene>
    <name evidence="2" type="ORF">OPR82_12395</name>
</gene>
<protein>
    <submittedName>
        <fullName evidence="2">Uncharacterized protein</fullName>
    </submittedName>
</protein>
<keyword evidence="3" id="KW-1185">Reference proteome</keyword>
<feature type="signal peptide" evidence="1">
    <location>
        <begin position="1"/>
        <end position="19"/>
    </location>
</feature>
<dbReference type="RefSeq" id="WP_265985108.1">
    <property type="nucleotide sequence ID" value="NZ_JAPHAV010000005.1"/>
</dbReference>
<evidence type="ECO:0000313" key="3">
    <source>
        <dbReference type="Proteomes" id="UP001301216"/>
    </source>
</evidence>
<dbReference type="EMBL" id="JAPHAV010000005">
    <property type="protein sequence ID" value="MCX2697560.1"/>
    <property type="molecule type" value="Genomic_DNA"/>
</dbReference>
<dbReference type="Proteomes" id="UP001301216">
    <property type="component" value="Unassembled WGS sequence"/>
</dbReference>
<reference evidence="2 3" key="1">
    <citation type="submission" date="2022-11" db="EMBL/GenBank/DDBJ databases">
        <title>Brucella sp. YY2X, whole genome shotgun sequencing project.</title>
        <authorList>
            <person name="Yang Y."/>
        </authorList>
    </citation>
    <scope>NUCLEOTIDE SEQUENCE [LARGE SCALE GENOMIC DNA]</scope>
    <source>
        <strain evidence="2 3">YY2X</strain>
    </source>
</reference>
<evidence type="ECO:0000256" key="1">
    <source>
        <dbReference type="SAM" id="SignalP"/>
    </source>
</evidence>
<organism evidence="2 3">
    <name type="scientific">Ochrobactrum chromiisoli</name>
    <dbReference type="NCBI Taxonomy" id="2993941"/>
    <lineage>
        <taxon>Bacteria</taxon>
        <taxon>Pseudomonadati</taxon>
        <taxon>Pseudomonadota</taxon>
        <taxon>Alphaproteobacteria</taxon>
        <taxon>Hyphomicrobiales</taxon>
        <taxon>Brucellaceae</taxon>
        <taxon>Brucella/Ochrobactrum group</taxon>
        <taxon>Ochrobactrum</taxon>
    </lineage>
</organism>
<name>A0ABT3QPN5_9HYPH</name>